<dbReference type="AlphaFoldDB" id="A0A5D0J6X8"/>
<evidence type="ECO:0000259" key="1">
    <source>
        <dbReference type="Pfam" id="PF02540"/>
    </source>
</evidence>
<dbReference type="InterPro" id="IPR022310">
    <property type="entry name" value="NAD/GMP_synthase"/>
</dbReference>
<dbReference type="InterPro" id="IPR014729">
    <property type="entry name" value="Rossmann-like_a/b/a_fold"/>
</dbReference>
<proteinExistence type="predicted"/>
<reference evidence="2 3" key="1">
    <citation type="submission" date="2019-08" db="EMBL/GenBank/DDBJ databases">
        <title>Seonamhaeicola sediminis sp. nov., isolated from marine sediment.</title>
        <authorList>
            <person name="Cao W.R."/>
        </authorList>
    </citation>
    <scope>NUCLEOTIDE SEQUENCE [LARGE SCALE GENOMIC DNA]</scope>
    <source>
        <strain evidence="2 3">B011</strain>
    </source>
</reference>
<feature type="non-terminal residue" evidence="2">
    <location>
        <position position="72"/>
    </location>
</feature>
<dbReference type="EMBL" id="VSDQ01000174">
    <property type="protein sequence ID" value="TYA91239.1"/>
    <property type="molecule type" value="Genomic_DNA"/>
</dbReference>
<name>A0A5D0J6X8_9FLAO</name>
<comment type="caution">
    <text evidence="2">The sequence shown here is derived from an EMBL/GenBank/DDBJ whole genome shotgun (WGS) entry which is preliminary data.</text>
</comment>
<organism evidence="2 3">
    <name type="scientific">Seonamhaeicola marinus</name>
    <dbReference type="NCBI Taxonomy" id="1912246"/>
    <lineage>
        <taxon>Bacteria</taxon>
        <taxon>Pseudomonadati</taxon>
        <taxon>Bacteroidota</taxon>
        <taxon>Flavobacteriia</taxon>
        <taxon>Flavobacteriales</taxon>
        <taxon>Flavobacteriaceae</taxon>
    </lineage>
</organism>
<dbReference type="Proteomes" id="UP000323930">
    <property type="component" value="Unassembled WGS sequence"/>
</dbReference>
<sequence>MQTEKVVKHIVNWLKNYATNAGVNGFVVGVSGGIDSAVTSTLCAETGLKVLVVEMPIHQAESHVSRAQEHIT</sequence>
<dbReference type="Gene3D" id="3.40.50.620">
    <property type="entry name" value="HUPs"/>
    <property type="match status" value="1"/>
</dbReference>
<feature type="domain" description="NAD/GMP synthase" evidence="1">
    <location>
        <begin position="7"/>
        <end position="62"/>
    </location>
</feature>
<dbReference type="SUPFAM" id="SSF52402">
    <property type="entry name" value="Adenine nucleotide alpha hydrolases-like"/>
    <property type="match status" value="1"/>
</dbReference>
<evidence type="ECO:0000313" key="3">
    <source>
        <dbReference type="Proteomes" id="UP000323930"/>
    </source>
</evidence>
<protein>
    <submittedName>
        <fullName evidence="2">NAD(+) synthase</fullName>
    </submittedName>
</protein>
<keyword evidence="3" id="KW-1185">Reference proteome</keyword>
<evidence type="ECO:0000313" key="2">
    <source>
        <dbReference type="EMBL" id="TYA91239.1"/>
    </source>
</evidence>
<dbReference type="GO" id="GO:0006163">
    <property type="term" value="P:purine nucleotide metabolic process"/>
    <property type="evidence" value="ECO:0007669"/>
    <property type="project" value="UniProtKB-ARBA"/>
</dbReference>
<accession>A0A5D0J6X8</accession>
<dbReference type="Pfam" id="PF02540">
    <property type="entry name" value="NAD_synthase"/>
    <property type="match status" value="1"/>
</dbReference>
<gene>
    <name evidence="2" type="ORF">FUA24_02850</name>
</gene>